<dbReference type="GeneID" id="71982064"/>
<organism evidence="2 3">
    <name type="scientific">Passalora fulva</name>
    <name type="common">Tomato leaf mold</name>
    <name type="synonym">Cladosporium fulvum</name>
    <dbReference type="NCBI Taxonomy" id="5499"/>
    <lineage>
        <taxon>Eukaryota</taxon>
        <taxon>Fungi</taxon>
        <taxon>Dikarya</taxon>
        <taxon>Ascomycota</taxon>
        <taxon>Pezizomycotina</taxon>
        <taxon>Dothideomycetes</taxon>
        <taxon>Dothideomycetidae</taxon>
        <taxon>Mycosphaerellales</taxon>
        <taxon>Mycosphaerellaceae</taxon>
        <taxon>Fulvia</taxon>
    </lineage>
</organism>
<feature type="region of interest" description="Disordered" evidence="1">
    <location>
        <begin position="198"/>
        <end position="232"/>
    </location>
</feature>
<evidence type="ECO:0000256" key="1">
    <source>
        <dbReference type="SAM" id="MobiDB-lite"/>
    </source>
</evidence>
<protein>
    <submittedName>
        <fullName evidence="2">Uncharacterized protein</fullName>
    </submittedName>
</protein>
<sequence length="314" mass="35648">MDIATARLVLAEEPRYNFRGWINTSANLAKLRDMNGSAARQRRVIEHCRRNVEYELERLCRQHAPRAINELNNVQVEANGVRPDRSIPVIDSPKDDDTGADRAVLETRWQEAKQEFVEAEGRFHTYYVADTRIGLYKEYFDDFANGLGRTPGQTDILEWHNEFFETAFLASAYFTEVENKFQQARDAAMAAGCAPTTSSREDIGVFPSHPDDGATGSEGVDGRERRRLKAEDSTVKVQQWRQNITTNTHCWDQPPSPPPVRIEWSEGSALDRSRYAPSGRVPSGSRRRDDIRKYQLSCGKLRRSLAINSKQAAA</sequence>
<reference evidence="2" key="1">
    <citation type="submission" date="2021-12" db="EMBL/GenBank/DDBJ databases">
        <authorList>
            <person name="Zaccaron A."/>
            <person name="Stergiopoulos I."/>
        </authorList>
    </citation>
    <scope>NUCLEOTIDE SEQUENCE</scope>
    <source>
        <strain evidence="2">Race5_Kim</strain>
    </source>
</reference>
<reference evidence="2" key="2">
    <citation type="journal article" date="2022" name="Microb. Genom.">
        <title>A chromosome-scale genome assembly of the tomato pathogen Cladosporium fulvum reveals a compartmentalized genome architecture and the presence of a dispensable chromosome.</title>
        <authorList>
            <person name="Zaccaron A.Z."/>
            <person name="Chen L.H."/>
            <person name="Samaras A."/>
            <person name="Stergiopoulos I."/>
        </authorList>
    </citation>
    <scope>NUCLEOTIDE SEQUENCE</scope>
    <source>
        <strain evidence="2">Race5_Kim</strain>
    </source>
</reference>
<dbReference type="AlphaFoldDB" id="A0A9Q8L6E4"/>
<keyword evidence="3" id="KW-1185">Reference proteome</keyword>
<accession>A0A9Q8L6E4</accession>
<dbReference type="RefSeq" id="XP_047756039.1">
    <property type="nucleotide sequence ID" value="XM_047901334.1"/>
</dbReference>
<feature type="compositionally biased region" description="Basic and acidic residues" evidence="1">
    <location>
        <begin position="220"/>
        <end position="232"/>
    </location>
</feature>
<dbReference type="EMBL" id="CP090163">
    <property type="protein sequence ID" value="UJO11673.1"/>
    <property type="molecule type" value="Genomic_DNA"/>
</dbReference>
<evidence type="ECO:0000313" key="3">
    <source>
        <dbReference type="Proteomes" id="UP000756132"/>
    </source>
</evidence>
<feature type="region of interest" description="Disordered" evidence="1">
    <location>
        <begin position="266"/>
        <end position="292"/>
    </location>
</feature>
<dbReference type="KEGG" id="ffu:CLAFUR5_02186"/>
<proteinExistence type="predicted"/>
<dbReference type="OrthoDB" id="3637007at2759"/>
<evidence type="ECO:0000313" key="2">
    <source>
        <dbReference type="EMBL" id="UJO11673.1"/>
    </source>
</evidence>
<gene>
    <name evidence="2" type="ORF">CLAFUR5_02186</name>
</gene>
<name>A0A9Q8L6E4_PASFU</name>
<dbReference type="Proteomes" id="UP000756132">
    <property type="component" value="Chromosome 1"/>
</dbReference>